<organism evidence="3 4">
    <name type="scientific">Lentinus tigrinus ALCF2SS1-6</name>
    <dbReference type="NCBI Taxonomy" id="1328759"/>
    <lineage>
        <taxon>Eukaryota</taxon>
        <taxon>Fungi</taxon>
        <taxon>Dikarya</taxon>
        <taxon>Basidiomycota</taxon>
        <taxon>Agaricomycotina</taxon>
        <taxon>Agaricomycetes</taxon>
        <taxon>Polyporales</taxon>
        <taxon>Polyporaceae</taxon>
        <taxon>Lentinus</taxon>
    </lineage>
</organism>
<dbReference type="Proteomes" id="UP000313359">
    <property type="component" value="Unassembled WGS sequence"/>
</dbReference>
<dbReference type="STRING" id="1328759.A0A5C2SN94"/>
<keyword evidence="4" id="KW-1185">Reference proteome</keyword>
<keyword evidence="1 3" id="KW-0378">Hydrolase</keyword>
<dbReference type="InterPro" id="IPR029058">
    <property type="entry name" value="AB_hydrolase_fold"/>
</dbReference>
<reference evidence="3" key="1">
    <citation type="journal article" date="2018" name="Genome Biol. Evol.">
        <title>Genomics and development of Lentinus tigrinus, a white-rot wood-decaying mushroom with dimorphic fruiting bodies.</title>
        <authorList>
            <person name="Wu B."/>
            <person name="Xu Z."/>
            <person name="Knudson A."/>
            <person name="Carlson A."/>
            <person name="Chen N."/>
            <person name="Kovaka S."/>
            <person name="LaButti K."/>
            <person name="Lipzen A."/>
            <person name="Pennachio C."/>
            <person name="Riley R."/>
            <person name="Schakwitz W."/>
            <person name="Umezawa K."/>
            <person name="Ohm R.A."/>
            <person name="Grigoriev I.V."/>
            <person name="Nagy L.G."/>
            <person name="Gibbons J."/>
            <person name="Hibbett D."/>
        </authorList>
    </citation>
    <scope>NUCLEOTIDE SEQUENCE [LARGE SCALE GENOMIC DNA]</scope>
    <source>
        <strain evidence="3">ALCF2SS1-6</strain>
    </source>
</reference>
<evidence type="ECO:0000313" key="3">
    <source>
        <dbReference type="EMBL" id="RPD64579.1"/>
    </source>
</evidence>
<sequence>MKAIRKLATRLRGGGASADVVCAAETRYVEGAISPVPPDSLSDAMKKWAEDAGTEGDVDVEPVDGVWWYPGHAELERSLEGARQGGGYVGLYFHGGGYVIGSARDVRSGGSRIPRGFVERDICACVLSVEYSLVGLREDPVRPFPLQVLEALSAYRHLVHDMKIPPKRVIVIGDSAGGHLVLALQRYLLESNHLAPPGGLVLLSPWVDLSTDRPQARRLLGALSVEHLSDPYFSSSLHSPPQGEWPPTLVYHGAAESFAPSIVALVARLTEAGALVTSYAAEDILEKFSHDFLIFQSVEMAWPGRVEETWTRIRAWVRALEAGD</sequence>
<dbReference type="Gene3D" id="3.40.50.1820">
    <property type="entry name" value="alpha/beta hydrolase"/>
    <property type="match status" value="1"/>
</dbReference>
<dbReference type="InterPro" id="IPR050300">
    <property type="entry name" value="GDXG_lipolytic_enzyme"/>
</dbReference>
<dbReference type="Pfam" id="PF07859">
    <property type="entry name" value="Abhydrolase_3"/>
    <property type="match status" value="1"/>
</dbReference>
<dbReference type="InterPro" id="IPR013094">
    <property type="entry name" value="AB_hydrolase_3"/>
</dbReference>
<dbReference type="PANTHER" id="PTHR48081">
    <property type="entry name" value="AB HYDROLASE SUPERFAMILY PROTEIN C4A8.06C"/>
    <property type="match status" value="1"/>
</dbReference>
<proteinExistence type="predicted"/>
<dbReference type="EMBL" id="ML122253">
    <property type="protein sequence ID" value="RPD64579.1"/>
    <property type="molecule type" value="Genomic_DNA"/>
</dbReference>
<evidence type="ECO:0000313" key="4">
    <source>
        <dbReference type="Proteomes" id="UP000313359"/>
    </source>
</evidence>
<feature type="domain" description="Alpha/beta hydrolase fold-3" evidence="2">
    <location>
        <begin position="91"/>
        <end position="282"/>
    </location>
</feature>
<dbReference type="PANTHER" id="PTHR48081:SF26">
    <property type="entry name" value="ALPHA_BETA HYDROLASE FOLD-3 DOMAIN-CONTAINING PROTEIN"/>
    <property type="match status" value="1"/>
</dbReference>
<dbReference type="GO" id="GO:0016787">
    <property type="term" value="F:hydrolase activity"/>
    <property type="evidence" value="ECO:0007669"/>
    <property type="project" value="UniProtKB-KW"/>
</dbReference>
<gene>
    <name evidence="3" type="ORF">L227DRAFT_494962</name>
</gene>
<accession>A0A5C2SN94</accession>
<dbReference type="AlphaFoldDB" id="A0A5C2SN94"/>
<dbReference type="OrthoDB" id="2152029at2759"/>
<evidence type="ECO:0000259" key="2">
    <source>
        <dbReference type="Pfam" id="PF07859"/>
    </source>
</evidence>
<protein>
    <submittedName>
        <fullName evidence="3">Alpha/beta-hydrolase</fullName>
    </submittedName>
</protein>
<name>A0A5C2SN94_9APHY</name>
<dbReference type="SUPFAM" id="SSF53474">
    <property type="entry name" value="alpha/beta-Hydrolases"/>
    <property type="match status" value="1"/>
</dbReference>
<evidence type="ECO:0000256" key="1">
    <source>
        <dbReference type="ARBA" id="ARBA00022801"/>
    </source>
</evidence>